<organism evidence="2 3">
    <name type="scientific">Champsocephalus esox</name>
    <name type="common">pike icefish</name>
    <dbReference type="NCBI Taxonomy" id="159716"/>
    <lineage>
        <taxon>Eukaryota</taxon>
        <taxon>Metazoa</taxon>
        <taxon>Chordata</taxon>
        <taxon>Craniata</taxon>
        <taxon>Vertebrata</taxon>
        <taxon>Euteleostomi</taxon>
        <taxon>Actinopterygii</taxon>
        <taxon>Neopterygii</taxon>
        <taxon>Teleostei</taxon>
        <taxon>Neoteleostei</taxon>
        <taxon>Acanthomorphata</taxon>
        <taxon>Eupercaria</taxon>
        <taxon>Perciformes</taxon>
        <taxon>Notothenioidei</taxon>
        <taxon>Channichthyidae</taxon>
        <taxon>Champsocephalus</taxon>
    </lineage>
</organism>
<evidence type="ECO:0000256" key="1">
    <source>
        <dbReference type="SAM" id="MobiDB-lite"/>
    </source>
</evidence>
<feature type="region of interest" description="Disordered" evidence="1">
    <location>
        <begin position="43"/>
        <end position="70"/>
    </location>
</feature>
<dbReference type="AlphaFoldDB" id="A0AAN8BS03"/>
<dbReference type="EMBL" id="JAULUE010002056">
    <property type="protein sequence ID" value="KAK5890207.1"/>
    <property type="molecule type" value="Genomic_DNA"/>
</dbReference>
<protein>
    <submittedName>
        <fullName evidence="2">Uncharacterized protein</fullName>
    </submittedName>
</protein>
<evidence type="ECO:0000313" key="2">
    <source>
        <dbReference type="EMBL" id="KAK5890207.1"/>
    </source>
</evidence>
<reference evidence="2 3" key="1">
    <citation type="journal article" date="2023" name="Mol. Biol. Evol.">
        <title>Genomics of Secondarily Temperate Adaptation in the Only Non-Antarctic Icefish.</title>
        <authorList>
            <person name="Rivera-Colon A.G."/>
            <person name="Rayamajhi N."/>
            <person name="Minhas B.F."/>
            <person name="Madrigal G."/>
            <person name="Bilyk K.T."/>
            <person name="Yoon V."/>
            <person name="Hune M."/>
            <person name="Gregory S."/>
            <person name="Cheng C.H.C."/>
            <person name="Catchen J.M."/>
        </authorList>
    </citation>
    <scope>NUCLEOTIDE SEQUENCE [LARGE SCALE GENOMIC DNA]</scope>
    <source>
        <strain evidence="2">JC2023a</strain>
    </source>
</reference>
<name>A0AAN8BS03_9TELE</name>
<accession>A0AAN8BS03</accession>
<sequence length="97" mass="10685">MLSLQYSILTTGCDRNCGEEENIPKADLNPVEMTSALCDKLQLNPPGDQQTVRRTMGFPSEPKAGDGMYGDRCVKGIGKVTPVRFPTLRGKKAERKQ</sequence>
<comment type="caution">
    <text evidence="2">The sequence shown here is derived from an EMBL/GenBank/DDBJ whole genome shotgun (WGS) entry which is preliminary data.</text>
</comment>
<gene>
    <name evidence="2" type="ORF">CesoFtcFv8_013754</name>
</gene>
<proteinExistence type="predicted"/>
<evidence type="ECO:0000313" key="3">
    <source>
        <dbReference type="Proteomes" id="UP001335648"/>
    </source>
</evidence>
<keyword evidence="3" id="KW-1185">Reference proteome</keyword>
<dbReference type="Proteomes" id="UP001335648">
    <property type="component" value="Unassembled WGS sequence"/>
</dbReference>